<proteinExistence type="predicted"/>
<dbReference type="InterPro" id="IPR025491">
    <property type="entry name" value="DUF4382"/>
</dbReference>
<evidence type="ECO:0000313" key="3">
    <source>
        <dbReference type="Proteomes" id="UP000521868"/>
    </source>
</evidence>
<keyword evidence="3" id="KW-1185">Reference proteome</keyword>
<dbReference type="SUPFAM" id="SSF49478">
    <property type="entry name" value="Cna protein B-type domain"/>
    <property type="match status" value="1"/>
</dbReference>
<feature type="domain" description="DUF4382" evidence="1">
    <location>
        <begin position="41"/>
        <end position="195"/>
    </location>
</feature>
<organism evidence="2 3">
    <name type="scientific">Ramlibacter lithotrophicus</name>
    <dbReference type="NCBI Taxonomy" id="2606681"/>
    <lineage>
        <taxon>Bacteria</taxon>
        <taxon>Pseudomonadati</taxon>
        <taxon>Pseudomonadota</taxon>
        <taxon>Betaproteobacteria</taxon>
        <taxon>Burkholderiales</taxon>
        <taxon>Comamonadaceae</taxon>
        <taxon>Ramlibacter</taxon>
    </lineage>
</organism>
<sequence length="409" mass="40776">MSLKRNESRGGATRWLAVAGAAAALAACGGGGGDGGDVGTQGALRVALTDAPSCYENVFVTVEKVRVHQSGTAGDAEGGWHELAVSPARRIDLVSLTNGVLEELGSMTLPPGRYSQVRLVLAENAASGSGALANAVKPIGGQETALATPSAMQSGLKLKANVDVAAGQSADLVLDFDACKSVVKAGNSGRYNLKPVISVVPRIASGVMGYVTTTLSLSSTTVAAQQNGATVRSTVPDAAGKFNIPFLPAGTYTLVITSDGRATTVLTGVPAGTTTTVVNGTATAFAPPVSSMADVTGTVTATSVSGSSTTSVAVTDADVRALQALTGGPTIEVATRAVDATNGTYSMRLPLAAPLKGTYAAGTATATFTPDAAAAGKYTLRAEAPGRTAVERSVTLGTATTSGNLNFLP</sequence>
<name>A0A7X6I8I2_9BURK</name>
<dbReference type="Proteomes" id="UP000521868">
    <property type="component" value="Unassembled WGS sequence"/>
</dbReference>
<dbReference type="AlphaFoldDB" id="A0A7X6I8I2"/>
<accession>A0A7X6I8I2</accession>
<protein>
    <submittedName>
        <fullName evidence="2">DUF4382 domain-containing protein</fullName>
    </submittedName>
</protein>
<dbReference type="EMBL" id="VTOX01000010">
    <property type="protein sequence ID" value="NKE68319.1"/>
    <property type="molecule type" value="Genomic_DNA"/>
</dbReference>
<dbReference type="Pfam" id="PF14321">
    <property type="entry name" value="DUF4382"/>
    <property type="match status" value="1"/>
</dbReference>
<gene>
    <name evidence="2" type="ORF">RAMLITH_21095</name>
</gene>
<reference evidence="2 3" key="1">
    <citation type="journal article" date="2020" name="Nature">
        <title>Bacterial chemolithoautotrophy via manganese oxidation.</title>
        <authorList>
            <person name="Yu H."/>
            <person name="Leadbetter J.R."/>
        </authorList>
    </citation>
    <scope>NUCLEOTIDE SEQUENCE [LARGE SCALE GENOMIC DNA]</scope>
    <source>
        <strain evidence="2 3">RBP-1</strain>
    </source>
</reference>
<dbReference type="PROSITE" id="PS51257">
    <property type="entry name" value="PROKAR_LIPOPROTEIN"/>
    <property type="match status" value="1"/>
</dbReference>
<comment type="caution">
    <text evidence="2">The sequence shown here is derived from an EMBL/GenBank/DDBJ whole genome shotgun (WGS) entry which is preliminary data.</text>
</comment>
<dbReference type="Gene3D" id="2.60.40.1120">
    <property type="entry name" value="Carboxypeptidase-like, regulatory domain"/>
    <property type="match status" value="1"/>
</dbReference>
<evidence type="ECO:0000313" key="2">
    <source>
        <dbReference type="EMBL" id="NKE68319.1"/>
    </source>
</evidence>
<dbReference type="RefSeq" id="WP_168109449.1">
    <property type="nucleotide sequence ID" value="NZ_VTOX01000010.1"/>
</dbReference>
<evidence type="ECO:0000259" key="1">
    <source>
        <dbReference type="Pfam" id="PF14321"/>
    </source>
</evidence>